<organism evidence="1 2">
    <name type="scientific">Hesseltinella vesiculosa</name>
    <dbReference type="NCBI Taxonomy" id="101127"/>
    <lineage>
        <taxon>Eukaryota</taxon>
        <taxon>Fungi</taxon>
        <taxon>Fungi incertae sedis</taxon>
        <taxon>Mucoromycota</taxon>
        <taxon>Mucoromycotina</taxon>
        <taxon>Mucoromycetes</taxon>
        <taxon>Mucorales</taxon>
        <taxon>Cunninghamellaceae</taxon>
        <taxon>Hesseltinella</taxon>
    </lineage>
</organism>
<dbReference type="AlphaFoldDB" id="A0A1X2G7G3"/>
<gene>
    <name evidence="1" type="ORF">DM01DRAFT_1377430</name>
</gene>
<comment type="caution">
    <text evidence="1">The sequence shown here is derived from an EMBL/GenBank/DDBJ whole genome shotgun (WGS) entry which is preliminary data.</text>
</comment>
<proteinExistence type="predicted"/>
<keyword evidence="2" id="KW-1185">Reference proteome</keyword>
<dbReference type="EMBL" id="MCGT01000035">
    <property type="protein sequence ID" value="ORX47033.1"/>
    <property type="molecule type" value="Genomic_DNA"/>
</dbReference>
<evidence type="ECO:0000313" key="1">
    <source>
        <dbReference type="EMBL" id="ORX47033.1"/>
    </source>
</evidence>
<dbReference type="Proteomes" id="UP000242146">
    <property type="component" value="Unassembled WGS sequence"/>
</dbReference>
<protein>
    <submittedName>
        <fullName evidence="1">Uncharacterized protein</fullName>
    </submittedName>
</protein>
<name>A0A1X2G7G3_9FUNG</name>
<evidence type="ECO:0000313" key="2">
    <source>
        <dbReference type="Proteomes" id="UP000242146"/>
    </source>
</evidence>
<sequence>MREEYYQVLEYVSKDELETFSNFVVENFDLKKGHVLAIAKHIANAVIQVEPQEPLPSVDYDITGDLTASASALVNDLKTDMKNIQPIVTFNKPVSRILMADARHSRVETANNAWAYHNELGCQETLETLQGIAHELNCLGYHDLSSGGPEVMPLKLKYVTKHRHLYLHLMMVMDNSAKMKNAEPSVEAMTALPDHFETIGSQSRQKIDWSRKCSQRSWNAPEFLAMCFYPHQHVPPPSIPILGAYPTPSFQHIHITLDGKVLYPILGTSGLANQYSRQEYIDETVKHPYFVNQSSLRDQETHTSKQLFTGIMATGGYAMTDELPYLQPWGLDPGECDIFVVVDDAAVFMYELPTDDGRELRHASWEDPALDVPRTTFKHGIEEIDVIETRTASKGEISDILRVRHPMCTALESKARRGG</sequence>
<reference evidence="1 2" key="1">
    <citation type="submission" date="2016-07" db="EMBL/GenBank/DDBJ databases">
        <title>Pervasive Adenine N6-methylation of Active Genes in Fungi.</title>
        <authorList>
            <consortium name="DOE Joint Genome Institute"/>
            <person name="Mondo S.J."/>
            <person name="Dannebaum R.O."/>
            <person name="Kuo R.C."/>
            <person name="Labutti K."/>
            <person name="Haridas S."/>
            <person name="Kuo A."/>
            <person name="Salamov A."/>
            <person name="Ahrendt S.R."/>
            <person name="Lipzen A."/>
            <person name="Sullivan W."/>
            <person name="Andreopoulos W.B."/>
            <person name="Clum A."/>
            <person name="Lindquist E."/>
            <person name="Daum C."/>
            <person name="Ramamoorthy G.K."/>
            <person name="Gryganskyi A."/>
            <person name="Culley D."/>
            <person name="Magnuson J.K."/>
            <person name="James T.Y."/>
            <person name="O'Malley M.A."/>
            <person name="Stajich J.E."/>
            <person name="Spatafora J.W."/>
            <person name="Visel A."/>
            <person name="Grigoriev I.V."/>
        </authorList>
    </citation>
    <scope>NUCLEOTIDE SEQUENCE [LARGE SCALE GENOMIC DNA]</scope>
    <source>
        <strain evidence="1 2">NRRL 3301</strain>
    </source>
</reference>
<accession>A0A1X2G7G3</accession>